<proteinExistence type="predicted"/>
<name>T1BTS9_9ZZZZ</name>
<sequence length="65" mass="7328">MNPAYTSVIGAHKYQRLLGGTVHVAAAFTIARRAEGRRERFTPALRQRISKLRLRLLAHADALMK</sequence>
<evidence type="ECO:0000313" key="1">
    <source>
        <dbReference type="EMBL" id="EQD71963.1"/>
    </source>
</evidence>
<reference evidence="1" key="2">
    <citation type="journal article" date="2014" name="ISME J.">
        <title>Microbial stratification in low pH oxic and suboxic macroscopic growths along an acid mine drainage.</title>
        <authorList>
            <person name="Mendez-Garcia C."/>
            <person name="Mesa V."/>
            <person name="Sprenger R.R."/>
            <person name="Richter M."/>
            <person name="Diez M.S."/>
            <person name="Solano J."/>
            <person name="Bargiela R."/>
            <person name="Golyshina O.V."/>
            <person name="Manteca A."/>
            <person name="Ramos J.L."/>
            <person name="Gallego J.R."/>
            <person name="Llorente I."/>
            <person name="Martins Dos Santos V.A."/>
            <person name="Jensen O.N."/>
            <person name="Pelaez A.I."/>
            <person name="Sanchez J."/>
            <person name="Ferrer M."/>
        </authorList>
    </citation>
    <scope>NUCLEOTIDE SEQUENCE</scope>
</reference>
<gene>
    <name evidence="1" type="ORF">B1A_05547</name>
</gene>
<dbReference type="AlphaFoldDB" id="T1BTS9"/>
<protein>
    <submittedName>
        <fullName evidence="1">Transposase, IS605 family, OrfA and OrfB fusion</fullName>
    </submittedName>
</protein>
<organism evidence="1">
    <name type="scientific">mine drainage metagenome</name>
    <dbReference type="NCBI Taxonomy" id="410659"/>
    <lineage>
        <taxon>unclassified sequences</taxon>
        <taxon>metagenomes</taxon>
        <taxon>ecological metagenomes</taxon>
    </lineage>
</organism>
<feature type="non-terminal residue" evidence="1">
    <location>
        <position position="65"/>
    </location>
</feature>
<accession>T1BTS9</accession>
<comment type="caution">
    <text evidence="1">The sequence shown here is derived from an EMBL/GenBank/DDBJ whole genome shotgun (WGS) entry which is preliminary data.</text>
</comment>
<dbReference type="EMBL" id="AUZX01004054">
    <property type="protein sequence ID" value="EQD71963.1"/>
    <property type="molecule type" value="Genomic_DNA"/>
</dbReference>
<reference evidence="1" key="1">
    <citation type="submission" date="2013-08" db="EMBL/GenBank/DDBJ databases">
        <authorList>
            <person name="Mendez C."/>
            <person name="Richter M."/>
            <person name="Ferrer M."/>
            <person name="Sanchez J."/>
        </authorList>
    </citation>
    <scope>NUCLEOTIDE SEQUENCE</scope>
</reference>